<dbReference type="Gene3D" id="3.10.10.10">
    <property type="entry name" value="HIV Type 1 Reverse Transcriptase, subunit A, domain 1"/>
    <property type="match status" value="1"/>
</dbReference>
<evidence type="ECO:0000259" key="9">
    <source>
        <dbReference type="PROSITE" id="PS50878"/>
    </source>
</evidence>
<protein>
    <recommendedName>
        <fullName evidence="2">ribonuclease H</fullName>
        <ecNumber evidence="2">3.1.26.4</ecNumber>
    </recommendedName>
</protein>
<organism evidence="10 11">
    <name type="scientific">Emberiza fucata</name>
    <dbReference type="NCBI Taxonomy" id="337179"/>
    <lineage>
        <taxon>Eukaryota</taxon>
        <taxon>Metazoa</taxon>
        <taxon>Chordata</taxon>
        <taxon>Craniata</taxon>
        <taxon>Vertebrata</taxon>
        <taxon>Euteleostomi</taxon>
        <taxon>Archelosauria</taxon>
        <taxon>Archosauria</taxon>
        <taxon>Dinosauria</taxon>
        <taxon>Saurischia</taxon>
        <taxon>Theropoda</taxon>
        <taxon>Coelurosauria</taxon>
        <taxon>Aves</taxon>
        <taxon>Neognathae</taxon>
        <taxon>Neoaves</taxon>
        <taxon>Telluraves</taxon>
        <taxon>Australaves</taxon>
        <taxon>Passeriformes</taxon>
        <taxon>Passeroidea</taxon>
        <taxon>Fringillidae</taxon>
        <taxon>Emberizinae</taxon>
        <taxon>Emberizini</taxon>
        <taxon>Emberiza</taxon>
    </lineage>
</organism>
<dbReference type="GO" id="GO:0035613">
    <property type="term" value="F:RNA stem-loop binding"/>
    <property type="evidence" value="ECO:0007669"/>
    <property type="project" value="TreeGrafter"/>
</dbReference>
<name>A0A7K4VSQ3_9EMBE</name>
<comment type="caution">
    <text evidence="10">The sequence shown here is derived from an EMBL/GenBank/DDBJ whole genome shotgun (WGS) entry which is preliminary data.</text>
</comment>
<dbReference type="Gene3D" id="3.30.70.270">
    <property type="match status" value="2"/>
</dbReference>
<proteinExistence type="inferred from homology"/>
<keyword evidence="5" id="KW-0540">Nuclease</keyword>
<evidence type="ECO:0000256" key="3">
    <source>
        <dbReference type="ARBA" id="ARBA00022679"/>
    </source>
</evidence>
<keyword evidence="11" id="KW-1185">Reference proteome</keyword>
<dbReference type="InterPro" id="IPR000477">
    <property type="entry name" value="RT_dom"/>
</dbReference>
<dbReference type="PANTHER" id="PTHR41694">
    <property type="entry name" value="ENDOGENOUS RETROVIRUS GROUP K MEMBER POL PROTEIN"/>
    <property type="match status" value="1"/>
</dbReference>
<evidence type="ECO:0000256" key="1">
    <source>
        <dbReference type="ARBA" id="ARBA00010879"/>
    </source>
</evidence>
<dbReference type="GO" id="GO:0004523">
    <property type="term" value="F:RNA-DNA hybrid ribonuclease activity"/>
    <property type="evidence" value="ECO:0007669"/>
    <property type="project" value="UniProtKB-EC"/>
</dbReference>
<evidence type="ECO:0000256" key="8">
    <source>
        <dbReference type="ARBA" id="ARBA00022918"/>
    </source>
</evidence>
<keyword evidence="6" id="KW-0255">Endonuclease</keyword>
<dbReference type="SUPFAM" id="SSF56672">
    <property type="entry name" value="DNA/RNA polymerases"/>
    <property type="match status" value="1"/>
</dbReference>
<feature type="domain" description="Reverse transcriptase" evidence="9">
    <location>
        <begin position="1"/>
        <end position="110"/>
    </location>
</feature>
<keyword evidence="7" id="KW-0378">Hydrolase</keyword>
<accession>A0A7K4VSQ3</accession>
<comment type="similarity">
    <text evidence="1">Belongs to the beta type-B retroviral polymerase family. HERV class-II K(HML-2) pol subfamily.</text>
</comment>
<evidence type="ECO:0000313" key="10">
    <source>
        <dbReference type="EMBL" id="NWR25529.1"/>
    </source>
</evidence>
<dbReference type="PROSITE" id="PS50878">
    <property type="entry name" value="RT_POL"/>
    <property type="match status" value="1"/>
</dbReference>
<dbReference type="GO" id="GO:0003964">
    <property type="term" value="F:RNA-directed DNA polymerase activity"/>
    <property type="evidence" value="ECO:0007669"/>
    <property type="project" value="UniProtKB-KW"/>
</dbReference>
<dbReference type="EMBL" id="VYZJ01003359">
    <property type="protein sequence ID" value="NWR25529.1"/>
    <property type="molecule type" value="Genomic_DNA"/>
</dbReference>
<evidence type="ECO:0000256" key="6">
    <source>
        <dbReference type="ARBA" id="ARBA00022759"/>
    </source>
</evidence>
<evidence type="ECO:0000313" key="11">
    <source>
        <dbReference type="Proteomes" id="UP000580681"/>
    </source>
</evidence>
<sequence length="341" mass="38780">DAPRFAFTVPSINCGAPRKRYHWCVLPQEMKNSPVICQWYVASLLSPVRTAVEDAIFYHYMDDILVCAPTDDILTHALDLTISALVAAGFELQQEKIQRMPPWKYLGLEITRRTIVPQKLAIKTNVKTLADVHQLCGSLNWVRPWLGIPTDDLAPLFNLLKGGEELSSPRSLTPEAQTALEKIQESISARQAHRYQPGLPFKFIILGKLPHLRGMIFQWDKASKELLHLKRGKNSRKLQRSPKTILTDLEMASELIIKARTRLLTMSGRNFSTIHLPLKKDYFDWVMQKSKDLLIALLGYPGICAIHFLGHRLLKSKICYREKPRISEESLDGITVFTDGS</sequence>
<evidence type="ECO:0000256" key="2">
    <source>
        <dbReference type="ARBA" id="ARBA00012180"/>
    </source>
</evidence>
<feature type="non-terminal residue" evidence="10">
    <location>
        <position position="1"/>
    </location>
</feature>
<dbReference type="Pfam" id="PF00078">
    <property type="entry name" value="RVT_1"/>
    <property type="match status" value="1"/>
</dbReference>
<gene>
    <name evidence="10" type="primary">Ervk18_3</name>
    <name evidence="10" type="ORF">EMBFUC_R12075</name>
</gene>
<dbReference type="InterPro" id="IPR043128">
    <property type="entry name" value="Rev_trsase/Diguanyl_cyclase"/>
</dbReference>
<dbReference type="PANTHER" id="PTHR41694:SF3">
    <property type="entry name" value="RNA-DIRECTED DNA POLYMERASE-RELATED"/>
    <property type="match status" value="1"/>
</dbReference>
<keyword evidence="4" id="KW-0548">Nucleotidyltransferase</keyword>
<evidence type="ECO:0000256" key="7">
    <source>
        <dbReference type="ARBA" id="ARBA00022801"/>
    </source>
</evidence>
<dbReference type="Proteomes" id="UP000580681">
    <property type="component" value="Unassembled WGS sequence"/>
</dbReference>
<evidence type="ECO:0000256" key="4">
    <source>
        <dbReference type="ARBA" id="ARBA00022695"/>
    </source>
</evidence>
<feature type="non-terminal residue" evidence="10">
    <location>
        <position position="341"/>
    </location>
</feature>
<dbReference type="InterPro" id="IPR010661">
    <property type="entry name" value="RVT_thumb"/>
</dbReference>
<dbReference type="Pfam" id="PF06817">
    <property type="entry name" value="RVT_thumb"/>
    <property type="match status" value="1"/>
</dbReference>
<keyword evidence="8" id="KW-0695">RNA-directed DNA polymerase</keyword>
<keyword evidence="3" id="KW-0808">Transferase</keyword>
<evidence type="ECO:0000256" key="5">
    <source>
        <dbReference type="ARBA" id="ARBA00022722"/>
    </source>
</evidence>
<dbReference type="AlphaFoldDB" id="A0A7K4VSQ3"/>
<dbReference type="InterPro" id="IPR043502">
    <property type="entry name" value="DNA/RNA_pol_sf"/>
</dbReference>
<reference evidence="10 11" key="1">
    <citation type="submission" date="2019-09" db="EMBL/GenBank/DDBJ databases">
        <title>Bird 10,000 Genomes (B10K) Project - Family phase.</title>
        <authorList>
            <person name="Zhang G."/>
        </authorList>
    </citation>
    <scope>NUCLEOTIDE SEQUENCE [LARGE SCALE GENOMIC DNA]</scope>
    <source>
        <strain evidence="10">B10K-DU-015-11</strain>
        <tissue evidence="10">Mixed tissue sample</tissue>
    </source>
</reference>
<dbReference type="EC" id="3.1.26.4" evidence="2"/>